<keyword evidence="1" id="KW-0812">Transmembrane</keyword>
<feature type="transmembrane region" description="Helical" evidence="1">
    <location>
        <begin position="89"/>
        <end position="108"/>
    </location>
</feature>
<name>A0A507EKU0_9FUNG</name>
<evidence type="ECO:0000256" key="1">
    <source>
        <dbReference type="SAM" id="Phobius"/>
    </source>
</evidence>
<dbReference type="Proteomes" id="UP000320333">
    <property type="component" value="Unassembled WGS sequence"/>
</dbReference>
<organism evidence="2 3">
    <name type="scientific">Chytriomyces confervae</name>
    <dbReference type="NCBI Taxonomy" id="246404"/>
    <lineage>
        <taxon>Eukaryota</taxon>
        <taxon>Fungi</taxon>
        <taxon>Fungi incertae sedis</taxon>
        <taxon>Chytridiomycota</taxon>
        <taxon>Chytridiomycota incertae sedis</taxon>
        <taxon>Chytridiomycetes</taxon>
        <taxon>Chytridiales</taxon>
        <taxon>Chytriomycetaceae</taxon>
        <taxon>Chytriomyces</taxon>
    </lineage>
</organism>
<feature type="transmembrane region" description="Helical" evidence="1">
    <location>
        <begin position="230"/>
        <end position="250"/>
    </location>
</feature>
<feature type="transmembrane region" description="Helical" evidence="1">
    <location>
        <begin position="120"/>
        <end position="139"/>
    </location>
</feature>
<gene>
    <name evidence="2" type="ORF">CcCBS67573_g08576</name>
</gene>
<keyword evidence="1" id="KW-0472">Membrane</keyword>
<dbReference type="EMBL" id="QEAP01000581">
    <property type="protein sequence ID" value="TPX63830.1"/>
    <property type="molecule type" value="Genomic_DNA"/>
</dbReference>
<feature type="transmembrane region" description="Helical" evidence="1">
    <location>
        <begin position="177"/>
        <end position="196"/>
    </location>
</feature>
<evidence type="ECO:0000313" key="2">
    <source>
        <dbReference type="EMBL" id="TPX63830.1"/>
    </source>
</evidence>
<evidence type="ECO:0000313" key="3">
    <source>
        <dbReference type="Proteomes" id="UP000320333"/>
    </source>
</evidence>
<keyword evidence="3" id="KW-1185">Reference proteome</keyword>
<comment type="caution">
    <text evidence="2">The sequence shown here is derived from an EMBL/GenBank/DDBJ whole genome shotgun (WGS) entry which is preliminary data.</text>
</comment>
<reference evidence="2 3" key="1">
    <citation type="journal article" date="2019" name="Sci. Rep.">
        <title>Comparative genomics of chytrid fungi reveal insights into the obligate biotrophic and pathogenic lifestyle of Synchytrium endobioticum.</title>
        <authorList>
            <person name="van de Vossenberg B.T.L.H."/>
            <person name="Warris S."/>
            <person name="Nguyen H.D.T."/>
            <person name="van Gent-Pelzer M.P.E."/>
            <person name="Joly D.L."/>
            <person name="van de Geest H.C."/>
            <person name="Bonants P.J.M."/>
            <person name="Smith D.S."/>
            <person name="Levesque C.A."/>
            <person name="van der Lee T.A.J."/>
        </authorList>
    </citation>
    <scope>NUCLEOTIDE SEQUENCE [LARGE SCALE GENOMIC DNA]</scope>
    <source>
        <strain evidence="2 3">CBS 675.73</strain>
    </source>
</reference>
<dbReference type="OrthoDB" id="2105164at2759"/>
<keyword evidence="1" id="KW-1133">Transmembrane helix</keyword>
<feature type="transmembrane region" description="Helical" evidence="1">
    <location>
        <begin position="145"/>
        <end position="165"/>
    </location>
</feature>
<proteinExistence type="predicted"/>
<feature type="transmembrane region" description="Helical" evidence="1">
    <location>
        <begin position="58"/>
        <end position="77"/>
    </location>
</feature>
<sequence length="265" mass="29406">MTTIDIDDTAAPLLSDEDDEQQMQPGIAAVLEREICLGAPLFLAESSEVVRNEFVRRIYVILAMQAASIWVISILLAESDLVADVLAHYPWIVSVLCASGLVVSALMHRVRGNEPSNGPLLVAYTMFEAHAICLAVLSFQGLEPAFHHAIVLAFYWCLFMALYTFQPVFRFHGGYPLVYGTVVLLGILLASTHLFGMPIDRLAYVESILCIVSILVVYDKLMRFTPYDYVIAVADICTFIFPIVNLWFLLKGTRYFGGGADEAEV</sequence>
<dbReference type="AlphaFoldDB" id="A0A507EKU0"/>
<feature type="transmembrane region" description="Helical" evidence="1">
    <location>
        <begin position="202"/>
        <end position="218"/>
    </location>
</feature>
<accession>A0A507EKU0</accession>
<protein>
    <submittedName>
        <fullName evidence="2">Uncharacterized protein</fullName>
    </submittedName>
</protein>